<evidence type="ECO:0000256" key="2">
    <source>
        <dbReference type="ARBA" id="ARBA00004922"/>
    </source>
</evidence>
<feature type="domain" description="OST48 N-terminal" evidence="10">
    <location>
        <begin position="26"/>
        <end position="278"/>
    </location>
</feature>
<dbReference type="Pfam" id="PF23358">
    <property type="entry name" value="OST48_MD"/>
    <property type="match status" value="1"/>
</dbReference>
<keyword evidence="12" id="KW-0808">Transferase</keyword>
<evidence type="ECO:0000256" key="1">
    <source>
        <dbReference type="ARBA" id="ARBA00004479"/>
    </source>
</evidence>
<keyword evidence="4 8" id="KW-0812">Transmembrane</keyword>
<evidence type="ECO:0000259" key="10">
    <source>
        <dbReference type="Pfam" id="PF03345"/>
    </source>
</evidence>
<keyword evidence="8" id="KW-0732">Signal</keyword>
<dbReference type="GO" id="GO:0018279">
    <property type="term" value="P:protein N-linked glycosylation via asparagine"/>
    <property type="evidence" value="ECO:0007669"/>
    <property type="project" value="UniProtKB-UniRule"/>
</dbReference>
<gene>
    <name evidence="12" type="primary">WBP1</name>
    <name evidence="12" type="ORF">GGI15_002444</name>
</gene>
<sequence length="465" mass="50915">MKPWTCLALACALLGSTNAKSASGDRVLVLVPKVESAKHYSKFLGSLETRGFEVSIRAASNTSVALQIDGERAFDHAVLLAPAAKKFGDGLGPLDFTRFVDDGGNMVVAASSELSDFHRKLAAQFGVVFEPRSTWAIDHANYMKQNNASDHKVVAASNFAPAPAILSPGFAGTLAKNQQKPAVYFKGIAHKYDVANPQLVPLLTGAITTYSGKDKGEKPIENANAPLNGKSLGLVSVFQTRSNARVAFAGSTAMFSDALLSKRGGDNQRFVEDVAKWTMQEKSVLRETGHRHHLSETGEQPSHYRVSNEIVYEIDLSVYRDDAWHPYVADDVQFEAIMLDPYIRTTLNRTDSTLSASETATYHGDIKLPDRYGTFTFRVNYKRTGYSNVDVKDTVAIWPLRHDGYPRFLSAAYPYYTGSFVMVIGFLALCAVWLFSDEPENTEKAAAAASKEKSKAKNKAKNKSS</sequence>
<dbReference type="PANTHER" id="PTHR10830:SF0">
    <property type="entry name" value="DOLICHYL-DIPHOSPHOOLIGOSACCHARIDE--PROTEIN GLYCOSYLTRANSFERASE 48 KDA SUBUNIT"/>
    <property type="match status" value="1"/>
</dbReference>
<dbReference type="OrthoDB" id="29105at2759"/>
<evidence type="ECO:0000313" key="13">
    <source>
        <dbReference type="Proteomes" id="UP001140172"/>
    </source>
</evidence>
<feature type="domain" description="OST48 middle" evidence="11">
    <location>
        <begin position="292"/>
        <end position="436"/>
    </location>
</feature>
<feature type="transmembrane region" description="Helical" evidence="8">
    <location>
        <begin position="413"/>
        <end position="435"/>
    </location>
</feature>
<evidence type="ECO:0000259" key="11">
    <source>
        <dbReference type="Pfam" id="PF23358"/>
    </source>
</evidence>
<dbReference type="InterPro" id="IPR005013">
    <property type="entry name" value="DDOST_48_kDa_subunit"/>
</dbReference>
<dbReference type="GO" id="GO:0008250">
    <property type="term" value="C:oligosaccharyltransferase complex"/>
    <property type="evidence" value="ECO:0007669"/>
    <property type="project" value="TreeGrafter"/>
</dbReference>
<comment type="subunit">
    <text evidence="8">Component of the oligosaccharyltransferase (OST) complex.</text>
</comment>
<protein>
    <recommendedName>
        <fullName evidence="8">Dolichyl-diphosphooligosaccharide--protein glycosyltransferase subunit WBP1</fullName>
        <shortName evidence="8">Oligosaccharyl transferase subunit WBP1</shortName>
    </recommendedName>
</protein>
<feature type="compositionally biased region" description="Basic residues" evidence="9">
    <location>
        <begin position="456"/>
        <end position="465"/>
    </location>
</feature>
<dbReference type="PANTHER" id="PTHR10830">
    <property type="entry name" value="DOLICHYL-DIPHOSPHOOLIGOSACCHARIDE--PROTEIN GLYCOSYLTRANSFERASE 48 KDA SUBUNIT"/>
    <property type="match status" value="1"/>
</dbReference>
<feature type="region of interest" description="Disordered" evidence="9">
    <location>
        <begin position="445"/>
        <end position="465"/>
    </location>
</feature>
<dbReference type="AlphaFoldDB" id="A0A9W8HJK3"/>
<dbReference type="GO" id="GO:0016740">
    <property type="term" value="F:transferase activity"/>
    <property type="evidence" value="ECO:0007669"/>
    <property type="project" value="UniProtKB-KW"/>
</dbReference>
<keyword evidence="13" id="KW-1185">Reference proteome</keyword>
<evidence type="ECO:0000256" key="4">
    <source>
        <dbReference type="ARBA" id="ARBA00022692"/>
    </source>
</evidence>
<comment type="subcellular location">
    <subcellularLocation>
        <location evidence="8">Endoplasmic reticulum membrane</location>
        <topology evidence="8">Single-pass type I membrane protein</topology>
    </subcellularLocation>
    <subcellularLocation>
        <location evidence="1">Membrane</location>
        <topology evidence="1">Single-pass type I membrane protein</topology>
    </subcellularLocation>
</comment>
<dbReference type="EMBL" id="JANBUM010000130">
    <property type="protein sequence ID" value="KAJ2783839.1"/>
    <property type="molecule type" value="Genomic_DNA"/>
</dbReference>
<comment type="function">
    <text evidence="8">Subunit of the oligosaccharyl transferase (OST) complex that catalyzes the initial transfer of a defined glycan (Glc(3)Man(9)GlcNAc(2) in eukaryotes) from the lipid carrier dolichol-pyrophosphate to an asparagine residue within an Asn-X-Ser/Thr consensus motif in nascent polypeptide chains, the first step in protein N-glycosylation. N-glycosylation occurs cotranslationally and the complex associates with the Sec61 complex at the channel-forming translocon complex that mediates protein translocation across the endoplasmic reticulum (ER).</text>
</comment>
<feature type="signal peptide" evidence="8">
    <location>
        <begin position="1"/>
        <end position="19"/>
    </location>
</feature>
<evidence type="ECO:0000313" key="12">
    <source>
        <dbReference type="EMBL" id="KAJ2783839.1"/>
    </source>
</evidence>
<organism evidence="12 13">
    <name type="scientific">Coemansia interrupta</name>
    <dbReference type="NCBI Taxonomy" id="1126814"/>
    <lineage>
        <taxon>Eukaryota</taxon>
        <taxon>Fungi</taxon>
        <taxon>Fungi incertae sedis</taxon>
        <taxon>Zoopagomycota</taxon>
        <taxon>Kickxellomycotina</taxon>
        <taxon>Kickxellomycetes</taxon>
        <taxon>Kickxellales</taxon>
        <taxon>Kickxellaceae</taxon>
        <taxon>Coemansia</taxon>
    </lineage>
</organism>
<accession>A0A9W8HJK3</accession>
<comment type="caution">
    <text evidence="12">The sequence shown here is derived from an EMBL/GenBank/DDBJ whole genome shotgun (WGS) entry which is preliminary data.</text>
</comment>
<reference evidence="12" key="1">
    <citation type="submission" date="2022-07" db="EMBL/GenBank/DDBJ databases">
        <title>Phylogenomic reconstructions and comparative analyses of Kickxellomycotina fungi.</title>
        <authorList>
            <person name="Reynolds N.K."/>
            <person name="Stajich J.E."/>
            <person name="Barry K."/>
            <person name="Grigoriev I.V."/>
            <person name="Crous P."/>
            <person name="Smith M.E."/>
        </authorList>
    </citation>
    <scope>NUCLEOTIDE SEQUENCE</scope>
    <source>
        <strain evidence="12">BCRC 34489</strain>
    </source>
</reference>
<evidence type="ECO:0000256" key="7">
    <source>
        <dbReference type="ARBA" id="ARBA00023136"/>
    </source>
</evidence>
<evidence type="ECO:0000256" key="8">
    <source>
        <dbReference type="RuleBase" id="RU361142"/>
    </source>
</evidence>
<name>A0A9W8HJK3_9FUNG</name>
<feature type="chain" id="PRO_5041015873" description="Dolichyl-diphosphooligosaccharide--protein glycosyltransferase subunit WBP1" evidence="8">
    <location>
        <begin position="20"/>
        <end position="465"/>
    </location>
</feature>
<comment type="pathway">
    <text evidence="2 8">Protein modification; protein glycosylation.</text>
</comment>
<dbReference type="InterPro" id="IPR055457">
    <property type="entry name" value="OST48_N"/>
</dbReference>
<evidence type="ECO:0000256" key="3">
    <source>
        <dbReference type="ARBA" id="ARBA00008743"/>
    </source>
</evidence>
<keyword evidence="5 8" id="KW-0256">Endoplasmic reticulum</keyword>
<evidence type="ECO:0000256" key="5">
    <source>
        <dbReference type="ARBA" id="ARBA00022824"/>
    </source>
</evidence>
<proteinExistence type="inferred from homology"/>
<dbReference type="Pfam" id="PF03345">
    <property type="entry name" value="OST48_N"/>
    <property type="match status" value="1"/>
</dbReference>
<keyword evidence="6 8" id="KW-1133">Transmembrane helix</keyword>
<comment type="similarity">
    <text evidence="3 8">Belongs to the DDOST 48 kDa subunit family.</text>
</comment>
<dbReference type="Proteomes" id="UP001140172">
    <property type="component" value="Unassembled WGS sequence"/>
</dbReference>
<keyword evidence="7 8" id="KW-0472">Membrane</keyword>
<dbReference type="InterPro" id="IPR055459">
    <property type="entry name" value="OST48_MD"/>
</dbReference>
<evidence type="ECO:0000256" key="9">
    <source>
        <dbReference type="SAM" id="MobiDB-lite"/>
    </source>
</evidence>
<evidence type="ECO:0000256" key="6">
    <source>
        <dbReference type="ARBA" id="ARBA00022989"/>
    </source>
</evidence>